<evidence type="ECO:0000313" key="7">
    <source>
        <dbReference type="Proteomes" id="UP000241436"/>
    </source>
</evidence>
<dbReference type="PANTHER" id="PTHR42806:SF1">
    <property type="entry name" value="GLYCINE DEHYDROGENASE (DECARBOXYLATING)"/>
    <property type="match status" value="1"/>
</dbReference>
<comment type="similarity">
    <text evidence="4">Belongs to the GcvP family. N-terminal subunit subfamily.</text>
</comment>
<dbReference type="NCBIfam" id="NF001696">
    <property type="entry name" value="PRK00451.1"/>
    <property type="match status" value="1"/>
</dbReference>
<evidence type="ECO:0000256" key="2">
    <source>
        <dbReference type="ARBA" id="ARBA00023002"/>
    </source>
</evidence>
<protein>
    <recommendedName>
        <fullName evidence="4">Probable glycine dehydrogenase (decarboxylating) subunit 1</fullName>
        <ecNumber evidence="4">1.4.4.2</ecNumber>
    </recommendedName>
    <alternativeName>
        <fullName evidence="4">Glycine cleavage system P-protein subunit 1</fullName>
    </alternativeName>
    <alternativeName>
        <fullName evidence="4">Glycine decarboxylase subunit 1</fullName>
    </alternativeName>
    <alternativeName>
        <fullName evidence="4">Glycine dehydrogenase (aminomethyl-transferring) subunit 1</fullName>
    </alternativeName>
</protein>
<comment type="caution">
    <text evidence="6">The sequence shown here is derived from an EMBL/GenBank/DDBJ whole genome shotgun (WGS) entry which is preliminary data.</text>
</comment>
<reference evidence="6 7" key="1">
    <citation type="submission" date="2017-09" db="EMBL/GenBank/DDBJ databases">
        <title>Bloom of a denitrifying methanotroph, Candidatus Methylomirabilis limnetica, in a deep stratified lake.</title>
        <authorList>
            <person name="Graf J.S."/>
            <person name="Marchant H.K."/>
            <person name="Tienken D."/>
            <person name="Hach P.F."/>
            <person name="Brand A."/>
            <person name="Schubert C.J."/>
            <person name="Kuypers M.M."/>
            <person name="Milucka J."/>
        </authorList>
    </citation>
    <scope>NUCLEOTIDE SEQUENCE [LARGE SCALE GENOMIC DNA]</scope>
    <source>
        <strain evidence="6 7">Zug</strain>
    </source>
</reference>
<feature type="domain" description="Glycine cleavage system P-protein N-terminal" evidence="5">
    <location>
        <begin position="2"/>
        <end position="444"/>
    </location>
</feature>
<dbReference type="InterPro" id="IPR049315">
    <property type="entry name" value="GDC-P_N"/>
</dbReference>
<comment type="subunit">
    <text evidence="4">The glycine cleavage system is composed of four proteins: P, T, L and H. In this organism, the P 'protein' is a heterodimer of two subunits.</text>
</comment>
<dbReference type="GO" id="GO:0019464">
    <property type="term" value="P:glycine decarboxylation via glycine cleavage system"/>
    <property type="evidence" value="ECO:0007669"/>
    <property type="project" value="UniProtKB-UniRule"/>
</dbReference>
<organism evidence="6 7">
    <name type="scientific">Candidatus Methylomirabilis limnetica</name>
    <dbReference type="NCBI Taxonomy" id="2033718"/>
    <lineage>
        <taxon>Bacteria</taxon>
        <taxon>Candidatus Methylomirabilota</taxon>
        <taxon>Candidatus Methylomirabilia</taxon>
        <taxon>Candidatus Methylomirabilales</taxon>
        <taxon>Candidatus Methylomirabilaceae</taxon>
        <taxon>Candidatus Methylomirabilis</taxon>
    </lineage>
</organism>
<evidence type="ECO:0000259" key="5">
    <source>
        <dbReference type="Pfam" id="PF02347"/>
    </source>
</evidence>
<dbReference type="CDD" id="cd00613">
    <property type="entry name" value="GDC-P"/>
    <property type="match status" value="1"/>
</dbReference>
<name>A0A2T4U052_9BACT</name>
<dbReference type="SUPFAM" id="SSF53383">
    <property type="entry name" value="PLP-dependent transferases"/>
    <property type="match status" value="1"/>
</dbReference>
<dbReference type="Pfam" id="PF02347">
    <property type="entry name" value="GDC-P"/>
    <property type="match status" value="1"/>
</dbReference>
<evidence type="ECO:0000313" key="6">
    <source>
        <dbReference type="EMBL" id="PTL36721.1"/>
    </source>
</evidence>
<dbReference type="GO" id="GO:0009116">
    <property type="term" value="P:nucleoside metabolic process"/>
    <property type="evidence" value="ECO:0007669"/>
    <property type="project" value="InterPro"/>
</dbReference>
<dbReference type="InterPro" id="IPR015422">
    <property type="entry name" value="PyrdxlP-dep_Trfase_small"/>
</dbReference>
<dbReference type="RefSeq" id="WP_107561475.1">
    <property type="nucleotide sequence ID" value="NZ_NVQC01000013.1"/>
</dbReference>
<keyword evidence="7" id="KW-1185">Reference proteome</keyword>
<keyword evidence="2 4" id="KW-0560">Oxidoreductase</keyword>
<dbReference type="OrthoDB" id="9801272at2"/>
<gene>
    <name evidence="4" type="primary">gcvPA</name>
    <name evidence="6" type="ORF">CLG94_03350</name>
</gene>
<dbReference type="InterPro" id="IPR020581">
    <property type="entry name" value="GDC_P"/>
</dbReference>
<dbReference type="HAMAP" id="MF_00712">
    <property type="entry name" value="GcvPA"/>
    <property type="match status" value="1"/>
</dbReference>
<comment type="function">
    <text evidence="1 4">The glycine cleavage system catalyzes the degradation of glycine. The P protein binds the alpha-amino group of glycine through its pyridoxal phosphate cofactor; CO(2) is released and the remaining methylamine moiety is then transferred to the lipoamide cofactor of the H protein.</text>
</comment>
<dbReference type="GO" id="GO:0004375">
    <property type="term" value="F:glycine dehydrogenase (decarboxylating) activity"/>
    <property type="evidence" value="ECO:0007669"/>
    <property type="project" value="UniProtKB-EC"/>
</dbReference>
<dbReference type="Gene3D" id="3.40.640.10">
    <property type="entry name" value="Type I PLP-dependent aspartate aminotransferase-like (Major domain)"/>
    <property type="match status" value="1"/>
</dbReference>
<dbReference type="InterPro" id="IPR023010">
    <property type="entry name" value="GcvPA"/>
</dbReference>
<sequence length="449" mass="49032">MEYIPNTEADCRAMLDAIGVRSSDELFADIPQKLRLKRGLNLAPPLSETGLRKHMKELAGKNADVDQYSSFLGAGAYNHFIPAAVSHLVYRSEFYTAYTPYQPELSQGTLQAIYEYQTLICQLTGMEVANASMYDGSSAMAEAVLMAHRINGRREVVLPMAVHPEYRTVSRTYVSKLGLHLHEAPYTDQGTTDLKKVKAALSDRTCAVVVQSPNFFGVLESLDELAEAAHKVGALLIVVVSEPVSFGIVRSPGECGADIVVGEGQAFGNHLNFGGPYLGFFASKEAYIRSMPGRLVGQTEDKAGRVGYVLTLSTREQHIRREKATSNICTNEGLCALAATVHLSLLGRAGLRELALLNLRKTAYAKEAISKLRGYELRFAGPTFNEFVVRVKRRTPAEVNCALLAKGIIGGLDLGRFYPELSDCLLICVTEQNSREEIDALCKAMGGGR</sequence>
<dbReference type="EC" id="1.4.4.2" evidence="4"/>
<proteinExistence type="inferred from homology"/>
<dbReference type="InterPro" id="IPR015424">
    <property type="entry name" value="PyrdxlP-dep_Trfase"/>
</dbReference>
<dbReference type="Proteomes" id="UP000241436">
    <property type="component" value="Unassembled WGS sequence"/>
</dbReference>
<reference evidence="7" key="2">
    <citation type="journal article" date="2018" name="Environ. Microbiol.">
        <title>Bloom of a denitrifying methanotroph, 'Candidatus Methylomirabilis limnetica', in a deep stratified lake.</title>
        <authorList>
            <person name="Graf J.S."/>
            <person name="Mayr M.J."/>
            <person name="Marchant H.K."/>
            <person name="Tienken D."/>
            <person name="Hach P.F."/>
            <person name="Brand A."/>
            <person name="Schubert C.J."/>
            <person name="Kuypers M.M."/>
            <person name="Milucka J."/>
        </authorList>
    </citation>
    <scope>NUCLEOTIDE SEQUENCE [LARGE SCALE GENOMIC DNA]</scope>
    <source>
        <strain evidence="7">Zug</strain>
    </source>
</reference>
<comment type="catalytic activity">
    <reaction evidence="3 4">
        <text>N(6)-[(R)-lipoyl]-L-lysyl-[glycine-cleavage complex H protein] + glycine + H(+) = N(6)-[(R)-S(8)-aminomethyldihydrolipoyl]-L-lysyl-[glycine-cleavage complex H protein] + CO2</text>
        <dbReference type="Rhea" id="RHEA:24304"/>
        <dbReference type="Rhea" id="RHEA-COMP:10494"/>
        <dbReference type="Rhea" id="RHEA-COMP:10495"/>
        <dbReference type="ChEBI" id="CHEBI:15378"/>
        <dbReference type="ChEBI" id="CHEBI:16526"/>
        <dbReference type="ChEBI" id="CHEBI:57305"/>
        <dbReference type="ChEBI" id="CHEBI:83099"/>
        <dbReference type="ChEBI" id="CHEBI:83143"/>
        <dbReference type="EC" id="1.4.4.2"/>
    </reaction>
</comment>
<evidence type="ECO:0000256" key="4">
    <source>
        <dbReference type="HAMAP-Rule" id="MF_00712"/>
    </source>
</evidence>
<dbReference type="InterPro" id="IPR015421">
    <property type="entry name" value="PyrdxlP-dep_Trfase_major"/>
</dbReference>
<dbReference type="PIRSF" id="PIRSF006815">
    <property type="entry name" value="GcvPA"/>
    <property type="match status" value="1"/>
</dbReference>
<dbReference type="PANTHER" id="PTHR42806">
    <property type="entry name" value="GLYCINE CLEAVAGE SYSTEM P-PROTEIN"/>
    <property type="match status" value="1"/>
</dbReference>
<dbReference type="Gene3D" id="3.90.1150.10">
    <property type="entry name" value="Aspartate Aminotransferase, domain 1"/>
    <property type="match status" value="1"/>
</dbReference>
<evidence type="ECO:0000256" key="1">
    <source>
        <dbReference type="ARBA" id="ARBA00003788"/>
    </source>
</evidence>
<dbReference type="EMBL" id="NVQC01000013">
    <property type="protein sequence ID" value="PTL36721.1"/>
    <property type="molecule type" value="Genomic_DNA"/>
</dbReference>
<evidence type="ECO:0000256" key="3">
    <source>
        <dbReference type="ARBA" id="ARBA00049026"/>
    </source>
</evidence>
<accession>A0A2T4U052</accession>
<dbReference type="AlphaFoldDB" id="A0A2T4U052"/>